<comment type="caution">
    <text evidence="1">The sequence shown here is derived from an EMBL/GenBank/DDBJ whole genome shotgun (WGS) entry which is preliminary data.</text>
</comment>
<name>A0AAD5J871_ACENE</name>
<protein>
    <recommendedName>
        <fullName evidence="3">Retrovirus-related Pol polyprotein from transposon TNT 1-94</fullName>
    </recommendedName>
</protein>
<evidence type="ECO:0008006" key="3">
    <source>
        <dbReference type="Google" id="ProtNLM"/>
    </source>
</evidence>
<dbReference type="EMBL" id="JAJSOW010000100">
    <property type="protein sequence ID" value="KAI9187162.1"/>
    <property type="molecule type" value="Genomic_DNA"/>
</dbReference>
<keyword evidence="2" id="KW-1185">Reference proteome</keyword>
<organism evidence="1 2">
    <name type="scientific">Acer negundo</name>
    <name type="common">Box elder</name>
    <dbReference type="NCBI Taxonomy" id="4023"/>
    <lineage>
        <taxon>Eukaryota</taxon>
        <taxon>Viridiplantae</taxon>
        <taxon>Streptophyta</taxon>
        <taxon>Embryophyta</taxon>
        <taxon>Tracheophyta</taxon>
        <taxon>Spermatophyta</taxon>
        <taxon>Magnoliopsida</taxon>
        <taxon>eudicotyledons</taxon>
        <taxon>Gunneridae</taxon>
        <taxon>Pentapetalae</taxon>
        <taxon>rosids</taxon>
        <taxon>malvids</taxon>
        <taxon>Sapindales</taxon>
        <taxon>Sapindaceae</taxon>
        <taxon>Hippocastanoideae</taxon>
        <taxon>Acereae</taxon>
        <taxon>Acer</taxon>
    </lineage>
</organism>
<dbReference type="AlphaFoldDB" id="A0AAD5J871"/>
<dbReference type="PANTHER" id="PTHR35317">
    <property type="entry name" value="OS04G0629600 PROTEIN"/>
    <property type="match status" value="1"/>
</dbReference>
<dbReference type="Proteomes" id="UP001064489">
    <property type="component" value="Chromosome 3"/>
</dbReference>
<reference evidence="1" key="1">
    <citation type="journal article" date="2022" name="Plant J.">
        <title>Strategies of tolerance reflected in two North American maple genomes.</title>
        <authorList>
            <person name="McEvoy S.L."/>
            <person name="Sezen U.U."/>
            <person name="Trouern-Trend A."/>
            <person name="McMahon S.M."/>
            <person name="Schaberg P.G."/>
            <person name="Yang J."/>
            <person name="Wegrzyn J.L."/>
            <person name="Swenson N.G."/>
        </authorList>
    </citation>
    <scope>NUCLEOTIDE SEQUENCE</scope>
    <source>
        <strain evidence="1">91603</strain>
    </source>
</reference>
<evidence type="ECO:0000313" key="2">
    <source>
        <dbReference type="Proteomes" id="UP001064489"/>
    </source>
</evidence>
<accession>A0AAD5J871</accession>
<dbReference type="Pfam" id="PF14223">
    <property type="entry name" value="Retrotran_gag_2"/>
    <property type="match status" value="1"/>
</dbReference>
<sequence>MLMENFMRSKEYWSMVVDGISAATECVQLTEAQKKVIDDAKLKDMKARHYLFQAIDRSILETILNKDTTKSIWNSLKQKYQGTTRVQRAQ</sequence>
<gene>
    <name evidence="1" type="ORF">LWI28_025047</name>
</gene>
<dbReference type="PANTHER" id="PTHR35317:SF27">
    <property type="entry name" value="RETROVIRUS-RELATED POL POLYPROTEIN FROM TRANSPOSON TNT 1-94"/>
    <property type="match status" value="1"/>
</dbReference>
<proteinExistence type="predicted"/>
<reference evidence="1" key="2">
    <citation type="submission" date="2023-02" db="EMBL/GenBank/DDBJ databases">
        <authorList>
            <person name="Swenson N.G."/>
            <person name="Wegrzyn J.L."/>
            <person name="Mcevoy S.L."/>
        </authorList>
    </citation>
    <scope>NUCLEOTIDE SEQUENCE</scope>
    <source>
        <strain evidence="1">91603</strain>
        <tissue evidence="1">Leaf</tissue>
    </source>
</reference>
<evidence type="ECO:0000313" key="1">
    <source>
        <dbReference type="EMBL" id="KAI9187162.1"/>
    </source>
</evidence>